<dbReference type="EMBL" id="MFBT01000005">
    <property type="protein sequence ID" value="OGE00128.1"/>
    <property type="molecule type" value="Genomic_DNA"/>
</dbReference>
<organism evidence="1 2">
    <name type="scientific">Candidatus Curtissbacteria bacterium RIFCSPLOWO2_01_FULL_42_50</name>
    <dbReference type="NCBI Taxonomy" id="1797730"/>
    <lineage>
        <taxon>Bacteria</taxon>
        <taxon>Candidatus Curtissiibacteriota</taxon>
    </lineage>
</organism>
<evidence type="ECO:0000313" key="1">
    <source>
        <dbReference type="EMBL" id="OGE00128.1"/>
    </source>
</evidence>
<accession>A0A1F5H7R6</accession>
<evidence type="ECO:0008006" key="3">
    <source>
        <dbReference type="Google" id="ProtNLM"/>
    </source>
</evidence>
<dbReference type="Proteomes" id="UP000177039">
    <property type="component" value="Unassembled WGS sequence"/>
</dbReference>
<name>A0A1F5H7R6_9BACT</name>
<sequence length="258" mass="27253">MKRKRGQILVLVLLVVVVALAVGLSVASRNITNLRTSVQTEQSQRAFSAAEGGIENVLSRLSTVPVGTNISVPVGDITATVNVAANNTYKATIEEGTVGQVDLTCVSPCTPGTQIRIEWGKKGDVLEDPNPASIEVTQVYGTSPNYNQVRSAFSAGVSGRDETGFTAGSCTGSGAFLCQATITRQAGALFLRIRPFWTKATVQVTSVDGTLPVQTYDVTSTATTPLGVTRKVQITRTALPALPAVFDYVLFSEQGIEK</sequence>
<proteinExistence type="predicted"/>
<gene>
    <name evidence="1" type="ORF">A3B54_01870</name>
</gene>
<protein>
    <recommendedName>
        <fullName evidence="3">Type 4 fimbrial biogenesis protein PilX N-terminal domain-containing protein</fullName>
    </recommendedName>
</protein>
<comment type="caution">
    <text evidence="1">The sequence shown here is derived from an EMBL/GenBank/DDBJ whole genome shotgun (WGS) entry which is preliminary data.</text>
</comment>
<dbReference type="AlphaFoldDB" id="A0A1F5H7R6"/>
<evidence type="ECO:0000313" key="2">
    <source>
        <dbReference type="Proteomes" id="UP000177039"/>
    </source>
</evidence>
<reference evidence="1 2" key="1">
    <citation type="journal article" date="2016" name="Nat. Commun.">
        <title>Thousands of microbial genomes shed light on interconnected biogeochemical processes in an aquifer system.</title>
        <authorList>
            <person name="Anantharaman K."/>
            <person name="Brown C.T."/>
            <person name="Hug L.A."/>
            <person name="Sharon I."/>
            <person name="Castelle C.J."/>
            <person name="Probst A.J."/>
            <person name="Thomas B.C."/>
            <person name="Singh A."/>
            <person name="Wilkins M.J."/>
            <person name="Karaoz U."/>
            <person name="Brodie E.L."/>
            <person name="Williams K.H."/>
            <person name="Hubbard S.S."/>
            <person name="Banfield J.F."/>
        </authorList>
    </citation>
    <scope>NUCLEOTIDE SEQUENCE [LARGE SCALE GENOMIC DNA]</scope>
</reference>